<dbReference type="AlphaFoldDB" id="A0A1E3Q8B5"/>
<keyword evidence="2" id="KW-1185">Reference proteome</keyword>
<name>A0A1E3Q8B5_LIPST</name>
<organism evidence="1 2">
    <name type="scientific">Lipomyces starkeyi NRRL Y-11557</name>
    <dbReference type="NCBI Taxonomy" id="675824"/>
    <lineage>
        <taxon>Eukaryota</taxon>
        <taxon>Fungi</taxon>
        <taxon>Dikarya</taxon>
        <taxon>Ascomycota</taxon>
        <taxon>Saccharomycotina</taxon>
        <taxon>Lipomycetes</taxon>
        <taxon>Lipomycetales</taxon>
        <taxon>Lipomycetaceae</taxon>
        <taxon>Lipomyces</taxon>
    </lineage>
</organism>
<sequence>MIPTFRWHLPMKYGHNSFRNGWALFTNLSHMRDRQPLRVLLLPSVAGQISGRRISFAWSPELITSDEKSNTAPVVVPPDTSLRKHKNEMSNYAKALQLLKNNPPEQRLDVHLPYSMYLDLQKSWSKFKEKMDIPEDQRYPRLSYNSLDQVATVVTMQRALHEVAASKFHSEIVVSLHEYLAIHWPQGLDRIVETGSTTMKSIHGKYTKSSKEPDGSFFYEDDDAGPVLRVVIEAGHSEHYGKLLRDKDMWMKGMNAKAVVLICLKESPTFKNPRTAYDLIEDVDLEMARMKQHIHKVVQRNIEQGFYGPVEYRNHRWFGKMSDAFIEVWRVGMKDPVTSWLIKDGRAYERLRTTIGLKISDFLSDRESGAANIPDSDVYFDADRYVRSLLHAIEITAQHRYNDFISEAH</sequence>
<dbReference type="Proteomes" id="UP000094385">
    <property type="component" value="Unassembled WGS sequence"/>
</dbReference>
<gene>
    <name evidence="1" type="ORF">LIPSTDRAFT_3130</name>
</gene>
<reference evidence="1 2" key="1">
    <citation type="journal article" date="2016" name="Proc. Natl. Acad. Sci. U.S.A.">
        <title>Comparative genomics of biotechnologically important yeasts.</title>
        <authorList>
            <person name="Riley R."/>
            <person name="Haridas S."/>
            <person name="Wolfe K.H."/>
            <person name="Lopes M.R."/>
            <person name="Hittinger C.T."/>
            <person name="Goeker M."/>
            <person name="Salamov A.A."/>
            <person name="Wisecaver J.H."/>
            <person name="Long T.M."/>
            <person name="Calvey C.H."/>
            <person name="Aerts A.L."/>
            <person name="Barry K.W."/>
            <person name="Choi C."/>
            <person name="Clum A."/>
            <person name="Coughlan A.Y."/>
            <person name="Deshpande S."/>
            <person name="Douglass A.P."/>
            <person name="Hanson S.J."/>
            <person name="Klenk H.-P."/>
            <person name="LaButti K.M."/>
            <person name="Lapidus A."/>
            <person name="Lindquist E.A."/>
            <person name="Lipzen A.M."/>
            <person name="Meier-Kolthoff J.P."/>
            <person name="Ohm R.A."/>
            <person name="Otillar R.P."/>
            <person name="Pangilinan J.L."/>
            <person name="Peng Y."/>
            <person name="Rokas A."/>
            <person name="Rosa C.A."/>
            <person name="Scheuner C."/>
            <person name="Sibirny A.A."/>
            <person name="Slot J.C."/>
            <person name="Stielow J.B."/>
            <person name="Sun H."/>
            <person name="Kurtzman C.P."/>
            <person name="Blackwell M."/>
            <person name="Grigoriev I.V."/>
            <person name="Jeffries T.W."/>
        </authorList>
    </citation>
    <scope>NUCLEOTIDE SEQUENCE [LARGE SCALE GENOMIC DNA]</scope>
    <source>
        <strain evidence="1 2">NRRL Y-11557</strain>
    </source>
</reference>
<evidence type="ECO:0000313" key="1">
    <source>
        <dbReference type="EMBL" id="ODQ73911.1"/>
    </source>
</evidence>
<dbReference type="EMBL" id="KV454293">
    <property type="protein sequence ID" value="ODQ73911.1"/>
    <property type="molecule type" value="Genomic_DNA"/>
</dbReference>
<proteinExistence type="predicted"/>
<protein>
    <submittedName>
        <fullName evidence="1">Uncharacterized protein</fullName>
    </submittedName>
</protein>
<dbReference type="OrthoDB" id="76567at2759"/>
<accession>A0A1E3Q8B5</accession>
<evidence type="ECO:0000313" key="2">
    <source>
        <dbReference type="Proteomes" id="UP000094385"/>
    </source>
</evidence>